<feature type="chain" id="PRO_5011604975" evidence="1">
    <location>
        <begin position="25"/>
        <end position="294"/>
    </location>
</feature>
<dbReference type="EMBL" id="FNYQ01000038">
    <property type="protein sequence ID" value="SEJ00360.1"/>
    <property type="molecule type" value="Genomic_DNA"/>
</dbReference>
<dbReference type="Proteomes" id="UP000199250">
    <property type="component" value="Unassembled WGS sequence"/>
</dbReference>
<accession>A0A1H6VI12</accession>
<dbReference type="InterPro" id="IPR025737">
    <property type="entry name" value="FApF"/>
</dbReference>
<name>A0A1H6VI12_9GAMM</name>
<reference evidence="2 3" key="1">
    <citation type="submission" date="2016-10" db="EMBL/GenBank/DDBJ databases">
        <authorList>
            <person name="de Groot N.N."/>
        </authorList>
    </citation>
    <scope>NUCLEOTIDE SEQUENCE [LARGE SCALE GENOMIC DNA]</scope>
    <source>
        <strain evidence="2 3">DSM 373</strain>
    </source>
</reference>
<protein>
    <submittedName>
        <fullName evidence="2">Uncharacterized conserved protein</fullName>
    </submittedName>
</protein>
<keyword evidence="1" id="KW-0732">Signal</keyword>
<organism evidence="2 3">
    <name type="scientific">Azotobacter beijerinckii</name>
    <dbReference type="NCBI Taxonomy" id="170623"/>
    <lineage>
        <taxon>Bacteria</taxon>
        <taxon>Pseudomonadati</taxon>
        <taxon>Pseudomonadota</taxon>
        <taxon>Gammaproteobacteria</taxon>
        <taxon>Pseudomonadales</taxon>
        <taxon>Pseudomonadaceae</taxon>
        <taxon>Azotobacter</taxon>
    </lineage>
</organism>
<dbReference type="OrthoDB" id="8639774at2"/>
<sequence length="294" mass="32694">MMFRKARMSLVFVLIIARHAAVLATENGSDSYPSGAEGVLAGALPPPGFYGQTFYVNYHASRFVDKHGKSMIPGFGLNLNGVVERLIYMTDYTLIGGQLGFYVAQPVFDLRISQGGQRGDRKGISDTLAAVMLGWHSGNHHWAAAIEGVFPTGEYDRDRMVNLGKNYYTARPIFVYSYHQPDGWDLSTKLSYSFNTENHDTDYLSGQYFAGDFSLGYSFAPGWILALQGYAFKQLTSDKLNGDKIGFRGQSIALGPGIQYQGKRWSLEGRYTSETAVENRSQGNYTWVKLTLAF</sequence>
<evidence type="ECO:0000256" key="1">
    <source>
        <dbReference type="SAM" id="SignalP"/>
    </source>
</evidence>
<gene>
    <name evidence="2" type="ORF">SAMN04244572_02399</name>
</gene>
<proteinExistence type="predicted"/>
<dbReference type="RefSeq" id="WP_090731851.1">
    <property type="nucleotide sequence ID" value="NZ_FNYQ01000038.1"/>
</dbReference>
<dbReference type="Pfam" id="PF13557">
    <property type="entry name" value="Phenol_MetA_deg"/>
    <property type="match status" value="1"/>
</dbReference>
<evidence type="ECO:0000313" key="3">
    <source>
        <dbReference type="Proteomes" id="UP000199250"/>
    </source>
</evidence>
<dbReference type="AlphaFoldDB" id="A0A1H6VI12"/>
<feature type="signal peptide" evidence="1">
    <location>
        <begin position="1"/>
        <end position="24"/>
    </location>
</feature>
<evidence type="ECO:0000313" key="2">
    <source>
        <dbReference type="EMBL" id="SEJ00360.1"/>
    </source>
</evidence>